<dbReference type="CDD" id="cd02440">
    <property type="entry name" value="AdoMet_MTases"/>
    <property type="match status" value="1"/>
</dbReference>
<dbReference type="EMBL" id="CP048209">
    <property type="protein sequence ID" value="QHT61839.1"/>
    <property type="molecule type" value="Genomic_DNA"/>
</dbReference>
<dbReference type="Pfam" id="PF08241">
    <property type="entry name" value="Methyltransf_11"/>
    <property type="match status" value="1"/>
</dbReference>
<accession>A0A6C0G3G7</accession>
<keyword evidence="2" id="KW-0489">Methyltransferase</keyword>
<reference evidence="2 3" key="1">
    <citation type="submission" date="2020-01" db="EMBL/GenBank/DDBJ databases">
        <title>Paenibacillus sp. nov., isolated from tomato rhizosphere.</title>
        <authorList>
            <person name="Weon H.-Y."/>
            <person name="Lee S.A."/>
        </authorList>
    </citation>
    <scope>NUCLEOTIDE SEQUENCE [LARGE SCALE GENOMIC DNA]</scope>
    <source>
        <strain evidence="2 3">12200R-189</strain>
    </source>
</reference>
<keyword evidence="3" id="KW-1185">Reference proteome</keyword>
<protein>
    <submittedName>
        <fullName evidence="2">Class I SAM-dependent methyltransferase</fullName>
    </submittedName>
</protein>
<name>A0A6C0G3G7_9BACL</name>
<dbReference type="Proteomes" id="UP000476064">
    <property type="component" value="Chromosome"/>
</dbReference>
<dbReference type="AlphaFoldDB" id="A0A6C0G3G7"/>
<dbReference type="KEGG" id="plyc:GXP70_18880"/>
<dbReference type="PANTHER" id="PTHR42912:SF93">
    <property type="entry name" value="N6-ADENOSINE-METHYLTRANSFERASE TMT1A"/>
    <property type="match status" value="1"/>
</dbReference>
<dbReference type="GO" id="GO:0032259">
    <property type="term" value="P:methylation"/>
    <property type="evidence" value="ECO:0007669"/>
    <property type="project" value="UniProtKB-KW"/>
</dbReference>
<organism evidence="2 3">
    <name type="scientific">Paenibacillus lycopersici</name>
    <dbReference type="NCBI Taxonomy" id="2704462"/>
    <lineage>
        <taxon>Bacteria</taxon>
        <taxon>Bacillati</taxon>
        <taxon>Bacillota</taxon>
        <taxon>Bacilli</taxon>
        <taxon>Bacillales</taxon>
        <taxon>Paenibacillaceae</taxon>
        <taxon>Paenibacillus</taxon>
    </lineage>
</organism>
<dbReference type="InterPro" id="IPR013216">
    <property type="entry name" value="Methyltransf_11"/>
</dbReference>
<dbReference type="Gene3D" id="3.40.50.150">
    <property type="entry name" value="Vaccinia Virus protein VP39"/>
    <property type="match status" value="1"/>
</dbReference>
<gene>
    <name evidence="2" type="ORF">GXP70_18880</name>
</gene>
<dbReference type="InterPro" id="IPR029063">
    <property type="entry name" value="SAM-dependent_MTases_sf"/>
</dbReference>
<evidence type="ECO:0000313" key="2">
    <source>
        <dbReference type="EMBL" id="QHT61839.1"/>
    </source>
</evidence>
<evidence type="ECO:0000313" key="3">
    <source>
        <dbReference type="Proteomes" id="UP000476064"/>
    </source>
</evidence>
<feature type="domain" description="Methyltransferase type 11" evidence="1">
    <location>
        <begin position="46"/>
        <end position="149"/>
    </location>
</feature>
<keyword evidence="2" id="KW-0808">Transferase</keyword>
<evidence type="ECO:0000259" key="1">
    <source>
        <dbReference type="Pfam" id="PF08241"/>
    </source>
</evidence>
<dbReference type="InterPro" id="IPR050508">
    <property type="entry name" value="Methyltransf_Superfamily"/>
</dbReference>
<dbReference type="SUPFAM" id="SSF53335">
    <property type="entry name" value="S-adenosyl-L-methionine-dependent methyltransferases"/>
    <property type="match status" value="1"/>
</dbReference>
<dbReference type="RefSeq" id="WP_162358276.1">
    <property type="nucleotide sequence ID" value="NZ_CP048209.1"/>
</dbReference>
<dbReference type="PANTHER" id="PTHR42912">
    <property type="entry name" value="METHYLTRANSFERASE"/>
    <property type="match status" value="1"/>
</dbReference>
<dbReference type="GO" id="GO:0008757">
    <property type="term" value="F:S-adenosylmethionine-dependent methyltransferase activity"/>
    <property type="evidence" value="ECO:0007669"/>
    <property type="project" value="InterPro"/>
</dbReference>
<proteinExistence type="predicted"/>
<sequence length="232" mass="25915">MIQHDIIYRSETERYDRLIANEDRDGNVFRAIRRIVPGLQGLDAADIGAGTGKIARKLAPHVRSLVITDASEAMLAVAEKHLIAEGRANWRKAQGMNDRLPLADDAVDLLTAGWTVCYSASANVPDWENNLARILREIARVVKPGGTAILFENFGTGTSVPNPPDFLTAYYAKLEGQYGFSHQHIQTDFVFESMEEAAALTEFFFGREISEEVVRTKAKRVPGFTGVWWKKY</sequence>